<comment type="caution">
    <text evidence="1">The sequence shown here is derived from an EMBL/GenBank/DDBJ whole genome shotgun (WGS) entry which is preliminary data.</text>
</comment>
<keyword evidence="1" id="KW-0328">Glycosyltransferase</keyword>
<sequence length="341" mass="38197">MRGLDYVLPLRWSRDDGLGELTAYLRRVSQHARVVVVDGSPPELFERHARAWRGVAAVHVRPDPGLDFLNGKVDGVTTGMRRARSERVVIADDDVRYDALSLARVRDLLGEADLVRPHNYYRPLPWRARWDTARTLLNRAFGADYPGTFGVRRSTFLRMGGYDGDVLFENLELIRTVRAHGGRELRPRDLFVRRLPPGPGRFRAQRVWQAYDDLAQPARMALFLAVLPALGAALLLGRHRAALAGAFVVVLLAETGRRRGGGRRVYPFTSALLAPGWVLERGVCSWLALAARVTGRGIPYWGRRIHLAAHSARRLRRVSRAAAARSRCGSARPCATRHRTA</sequence>
<evidence type="ECO:0000313" key="1">
    <source>
        <dbReference type="EMBL" id="MFC7387580.1"/>
    </source>
</evidence>
<dbReference type="GO" id="GO:0016757">
    <property type="term" value="F:glycosyltransferase activity"/>
    <property type="evidence" value="ECO:0007669"/>
    <property type="project" value="UniProtKB-KW"/>
</dbReference>
<name>A0ABW2PGU0_9ACTN</name>
<keyword evidence="1" id="KW-0808">Transferase</keyword>
<proteinExistence type="predicted"/>
<organism evidence="1 2">
    <name type="scientific">Sphaerisporangium rhizosphaerae</name>
    <dbReference type="NCBI Taxonomy" id="2269375"/>
    <lineage>
        <taxon>Bacteria</taxon>
        <taxon>Bacillati</taxon>
        <taxon>Actinomycetota</taxon>
        <taxon>Actinomycetes</taxon>
        <taxon>Streptosporangiales</taxon>
        <taxon>Streptosporangiaceae</taxon>
        <taxon>Sphaerisporangium</taxon>
    </lineage>
</organism>
<dbReference type="Proteomes" id="UP001596496">
    <property type="component" value="Unassembled WGS sequence"/>
</dbReference>
<evidence type="ECO:0000313" key="2">
    <source>
        <dbReference type="Proteomes" id="UP001596496"/>
    </source>
</evidence>
<dbReference type="EC" id="2.4.-.-" evidence="1"/>
<protein>
    <submittedName>
        <fullName evidence="1">Glycosyltransferase</fullName>
        <ecNumber evidence="1">2.4.-.-</ecNumber>
    </submittedName>
</protein>
<dbReference type="Gene3D" id="3.90.550.10">
    <property type="entry name" value="Spore Coat Polysaccharide Biosynthesis Protein SpsA, Chain A"/>
    <property type="match status" value="1"/>
</dbReference>
<dbReference type="InterPro" id="IPR029044">
    <property type="entry name" value="Nucleotide-diphossugar_trans"/>
</dbReference>
<gene>
    <name evidence="1" type="ORF">ACFQSB_35620</name>
</gene>
<keyword evidence="2" id="KW-1185">Reference proteome</keyword>
<reference evidence="2" key="1">
    <citation type="journal article" date="2019" name="Int. J. Syst. Evol. Microbiol.">
        <title>The Global Catalogue of Microorganisms (GCM) 10K type strain sequencing project: providing services to taxonomists for standard genome sequencing and annotation.</title>
        <authorList>
            <consortium name="The Broad Institute Genomics Platform"/>
            <consortium name="The Broad Institute Genome Sequencing Center for Infectious Disease"/>
            <person name="Wu L."/>
            <person name="Ma J."/>
        </authorList>
    </citation>
    <scope>NUCLEOTIDE SEQUENCE [LARGE SCALE GENOMIC DNA]</scope>
    <source>
        <strain evidence="2">CECT 7649</strain>
    </source>
</reference>
<dbReference type="SUPFAM" id="SSF53448">
    <property type="entry name" value="Nucleotide-diphospho-sugar transferases"/>
    <property type="match status" value="1"/>
</dbReference>
<dbReference type="EMBL" id="JBHTCG010000040">
    <property type="protein sequence ID" value="MFC7387580.1"/>
    <property type="molecule type" value="Genomic_DNA"/>
</dbReference>
<dbReference type="RefSeq" id="WP_354848914.1">
    <property type="nucleotide sequence ID" value="NZ_JBHTCG010000040.1"/>
</dbReference>
<accession>A0ABW2PGU0</accession>